<evidence type="ECO:0000256" key="1">
    <source>
        <dbReference type="ARBA" id="ARBA00022574"/>
    </source>
</evidence>
<keyword evidence="1 3" id="KW-0853">WD repeat</keyword>
<gene>
    <name evidence="4" type="ORF">HGMM_OP4C595</name>
</gene>
<reference evidence="4" key="1">
    <citation type="journal article" date="2005" name="Environ. Microbiol.">
        <title>Genetic and functional properties of uncultivated thermophilic crenarchaeotes from a subsurface gold mine as revealed by analysis of genome fragments.</title>
        <authorList>
            <person name="Nunoura T."/>
            <person name="Hirayama H."/>
            <person name="Takami H."/>
            <person name="Oida H."/>
            <person name="Nishi S."/>
            <person name="Shimamura S."/>
            <person name="Suzuki Y."/>
            <person name="Inagaki F."/>
            <person name="Takai K."/>
            <person name="Nealson K.H."/>
            <person name="Horikoshi K."/>
        </authorList>
    </citation>
    <scope>NUCLEOTIDE SEQUENCE</scope>
</reference>
<dbReference type="PROSITE" id="PS50082">
    <property type="entry name" value="WD_REPEATS_2"/>
    <property type="match status" value="1"/>
</dbReference>
<proteinExistence type="predicted"/>
<evidence type="ECO:0000313" key="4">
    <source>
        <dbReference type="EMBL" id="BAL59959.1"/>
    </source>
</evidence>
<name>H5STV9_ACEAU</name>
<protein>
    <submittedName>
        <fullName evidence="4">Hypothetical conserved protein</fullName>
    </submittedName>
</protein>
<accession>H5STV9</accession>
<dbReference type="InterPro" id="IPR001680">
    <property type="entry name" value="WD40_rpt"/>
</dbReference>
<dbReference type="AlphaFoldDB" id="H5STV9"/>
<dbReference type="Pfam" id="PF00400">
    <property type="entry name" value="WD40"/>
    <property type="match status" value="2"/>
</dbReference>
<dbReference type="PROSITE" id="PS50294">
    <property type="entry name" value="WD_REPEATS_REGION"/>
    <property type="match status" value="1"/>
</dbReference>
<dbReference type="InterPro" id="IPR015943">
    <property type="entry name" value="WD40/YVTN_repeat-like_dom_sf"/>
</dbReference>
<dbReference type="PANTHER" id="PTHR22847:SF637">
    <property type="entry name" value="WD REPEAT DOMAIN 5B"/>
    <property type="match status" value="1"/>
</dbReference>
<organism evidence="4">
    <name type="scientific">Acetithermum autotrophicum</name>
    <dbReference type="NCBI Taxonomy" id="1446466"/>
    <lineage>
        <taxon>Bacteria</taxon>
        <taxon>Candidatus Bipolaricaulota</taxon>
        <taxon>Candidatus Acetithermum</taxon>
    </lineage>
</organism>
<dbReference type="InterPro" id="IPR019775">
    <property type="entry name" value="WD40_repeat_CS"/>
</dbReference>
<evidence type="ECO:0000256" key="3">
    <source>
        <dbReference type="PROSITE-ProRule" id="PRU00221"/>
    </source>
</evidence>
<feature type="repeat" description="WD" evidence="3">
    <location>
        <begin position="2"/>
        <end position="43"/>
    </location>
</feature>
<dbReference type="EMBL" id="AP011803">
    <property type="protein sequence ID" value="BAL59959.1"/>
    <property type="molecule type" value="Genomic_DNA"/>
</dbReference>
<dbReference type="SMART" id="SM00320">
    <property type="entry name" value="WD40"/>
    <property type="match status" value="3"/>
</dbReference>
<dbReference type="PANTHER" id="PTHR22847">
    <property type="entry name" value="WD40 REPEAT PROTEIN"/>
    <property type="match status" value="1"/>
</dbReference>
<reference evidence="4" key="2">
    <citation type="journal article" date="2012" name="PLoS ONE">
        <title>A Deeply Branching Thermophilic Bacterium with an Ancient Acetyl-CoA Pathway Dominates a Subsurface Ecosystem.</title>
        <authorList>
            <person name="Takami H."/>
            <person name="Noguchi H."/>
            <person name="Takaki Y."/>
            <person name="Uchiyama I."/>
            <person name="Toyoda A."/>
            <person name="Nishi S."/>
            <person name="Chee G.-J."/>
            <person name="Arai W."/>
            <person name="Nunoura T."/>
            <person name="Itoh T."/>
            <person name="Hattori M."/>
            <person name="Takai K."/>
        </authorList>
    </citation>
    <scope>NUCLEOTIDE SEQUENCE</scope>
</reference>
<dbReference type="InterPro" id="IPR036322">
    <property type="entry name" value="WD40_repeat_dom_sf"/>
</dbReference>
<dbReference type="PROSITE" id="PS00678">
    <property type="entry name" value="WD_REPEATS_1"/>
    <property type="match status" value="1"/>
</dbReference>
<dbReference type="SUPFAM" id="SSF50978">
    <property type="entry name" value="WD40 repeat-like"/>
    <property type="match status" value="1"/>
</dbReference>
<dbReference type="Gene3D" id="2.130.10.10">
    <property type="entry name" value="YVTN repeat-like/Quinoprotein amine dehydrogenase"/>
    <property type="match status" value="2"/>
</dbReference>
<sequence>MLEGHASEVRALAFASDGKLLASAAHNGVVKLWDLNKKENIYSFAIPKSEGSTCSYMNYSQDCTPLFFSKEKKLIFTIIGSIYVDYTLELPGQKPITLNSLVYHPIYIWDIEQQKIVSEIKDCYTRPYRFTLSADGKYIAFECHNRELGRPEEYFDANGKLTKNICYYDGFNAKSPESDKFLVIWDVTQGKPIRQFKAGMCFVEADEIIDFAFRKTEVLAGTMGGEVWIWDIALQKDGDPPMKKIRALGDGVEAIAQKAAFSADGKRVAMYRSYGNSTMVYDVDSGKELARLTSRWEQGNGPRVFSPDGRYLAAGDSVLRVWDIASGELLVESPSHLWFSGDALSFSPDGKFIAISKGYSIALFRFR</sequence>
<evidence type="ECO:0000256" key="2">
    <source>
        <dbReference type="ARBA" id="ARBA00022737"/>
    </source>
</evidence>
<keyword evidence="2" id="KW-0677">Repeat</keyword>